<name>A0A4Q9FE28_9FLAO</name>
<dbReference type="PANTHER" id="PTHR47635">
    <property type="entry name" value="CUB DOMAIN-CONTAINING PROTEIN"/>
    <property type="match status" value="1"/>
</dbReference>
<dbReference type="PROSITE" id="PS00141">
    <property type="entry name" value="ASP_PROTEASE"/>
    <property type="match status" value="1"/>
</dbReference>
<accession>A0A4Q9FE28</accession>
<dbReference type="GO" id="GO:0004553">
    <property type="term" value="F:hydrolase activity, hydrolyzing O-glycosyl compounds"/>
    <property type="evidence" value="ECO:0007669"/>
    <property type="project" value="UniProtKB-ARBA"/>
</dbReference>
<dbReference type="InterPro" id="IPR001969">
    <property type="entry name" value="Aspartic_peptidase_AS"/>
</dbReference>
<reference evidence="6 7" key="1">
    <citation type="submission" date="2019-02" db="EMBL/GenBank/DDBJ databases">
        <title>Hyunsoonleella sp., isolated from marine sediment.</title>
        <authorList>
            <person name="Liu B.-T."/>
        </authorList>
    </citation>
    <scope>NUCLEOTIDE SEQUENCE [LARGE SCALE GENOMIC DNA]</scope>
    <source>
        <strain evidence="6 7">T58</strain>
    </source>
</reference>
<evidence type="ECO:0000259" key="5">
    <source>
        <dbReference type="SMART" id="SM00560"/>
    </source>
</evidence>
<proteinExistence type="predicted"/>
<dbReference type="RefSeq" id="WP_130964326.1">
    <property type="nucleotide sequence ID" value="NZ_SIRT01000007.1"/>
</dbReference>
<keyword evidence="7" id="KW-1185">Reference proteome</keyword>
<feature type="chain" id="PRO_5020967809" evidence="4">
    <location>
        <begin position="24"/>
        <end position="1411"/>
    </location>
</feature>
<comment type="caution">
    <text evidence="6">The sequence shown here is derived from an EMBL/GenBank/DDBJ whole genome shotgun (WGS) entry which is preliminary data.</text>
</comment>
<keyword evidence="2" id="KW-1015">Disulfide bond</keyword>
<dbReference type="PANTHER" id="PTHR47635:SF2">
    <property type="entry name" value="LAMG-LIKE JELLYROLL FOLD DOMAIN-CONTAINING PROTEIN"/>
    <property type="match status" value="1"/>
</dbReference>
<dbReference type="Gene3D" id="2.60.120.200">
    <property type="match status" value="1"/>
</dbReference>
<dbReference type="SMART" id="SM00560">
    <property type="entry name" value="LamGL"/>
    <property type="match status" value="1"/>
</dbReference>
<dbReference type="InterPro" id="IPR013320">
    <property type="entry name" value="ConA-like_dom_sf"/>
</dbReference>
<evidence type="ECO:0000313" key="6">
    <source>
        <dbReference type="EMBL" id="TBN03253.1"/>
    </source>
</evidence>
<protein>
    <submittedName>
        <fullName evidence="6">LamG domain-containing protein</fullName>
    </submittedName>
</protein>
<sequence length="1411" mass="154205">MKLKLLFSLFLVCFAFNFCFSQYSDVQIIVVWDNDAYENKLEVYNTSNDLIATICDDNQCYVTSQQGPTGDYGSKYDLGCVANGNNYYIKLYDIANDGWDSSSYVSVSVAGTEVINNNGSGANTTGQNIYFNVSGGDATCSAQPDTDGDSIIDNLDYDDDNDGIPDSIENLGENRFECTLPELAFENGVYDAAASSGPIDTVGAVYRFGNSIQGYDVLMEITELTGTSISNIDNDTVDNPTYLQTELTFAAAATGKPGATFRFTIVDAGTTTPSSEIFRVNGITWDCDGSGGLKESVVYHDAAAYGIDNPSSLEVLDLGAGDIQISASGLQEGPGFSTLRVLRAYYQFVGNSFTMRMQAIKTGTYGSTRQFGMSFTQCQFLDFNANSLNIVRGEDTDNDGLFNHLDLDADDDGIPDNVEGQPTIGYILPTGTIDPVTGIDLAYGAGIYPEDTDNDKVPDFIDLNSDNDNYNDIQENGMANTTTGTDTDNDGLDDAFETTVVNDVNWDVNEDIEDPTDLSILPDNDGDLMSGGDLDYRDLFSPNPPPIASIDFDGVDDYLSRDAFIDGLSAVTIMAWVKSDTGNTTDMVIVGEDSGCKLWLENGNTPKFTVKTQGNTEVTVSCSAINLNEWHHVTGTYDSSTGLVQIYVDGKALNSANVSNTGAVIENTENSNGNFEVGRLSTEGVADQLYFKGDIDEIRVFDIALVSSQISQMVYQEIEQSGGVVRGKMVIKPIHDTSTSNTIPWSNLIAYYPMTNIVTGRTEDYSSYGNLLYINYIETAQEQTAPMPYLASNSGSWSSQSTWAHGDVWDIEDQTAINEHGIVQIANDVTVDEDITFSSLLVDSGATLTIASDHSIENTWYLSLSGTIDLLGDSQLVQTETSDLVTSSQGKILRRQEGTPSAYWYNYWSSPIGTLRATSYRDNNTSANNTNNSPFNIRMLKDESGFNFSFTPSYGASGRISTYWLYTYINGITYYDWAQITQNSNISPGVGYTQKGTDVPLSEQQYIFEGKPNNGTILVTVEDRGGAGSVAGTSKTEFLLGNPYPSALDVHEFIDDNVGVIDGTLQLWQQWSGNSHNLDAYNGGYAQINKTGAVRASQFIGLEGASTGGLEGTKVPTRYLPVGQGFITEIIADGDVEFNNGQRIFIKESDADGSYSNGSVFMKGGNKKGKSNQSKSETLKDSIQKIRLEFRSVTGPDTKRELLLGFSKETTDGYDYGYDAETHDASNNDLNLSMEGKNMNIQAYGEITADKVVPLNFRSSGDHGFEIEISDMENMPEDQEIYLRDNLTGDYFDLRNGQPYSFISAQGMFNDRLEIVFQSESTTLGTDEATAKENYVYYDRDENRLYAKQLNGDVTRFTLYNIRGQSIMELQDVDGTALGNGLELPNTTSGTYIAVMRMDSNEVITKKLVKN</sequence>
<evidence type="ECO:0000256" key="3">
    <source>
        <dbReference type="SAM" id="MobiDB-lite"/>
    </source>
</evidence>
<keyword evidence="1 4" id="KW-0732">Signal</keyword>
<evidence type="ECO:0000256" key="1">
    <source>
        <dbReference type="ARBA" id="ARBA00022729"/>
    </source>
</evidence>
<dbReference type="Proteomes" id="UP000291142">
    <property type="component" value="Unassembled WGS sequence"/>
</dbReference>
<dbReference type="Pfam" id="PF13385">
    <property type="entry name" value="Laminin_G_3"/>
    <property type="match status" value="1"/>
</dbReference>
<feature type="domain" description="LamG-like jellyroll fold" evidence="5">
    <location>
        <begin position="569"/>
        <end position="708"/>
    </location>
</feature>
<dbReference type="GO" id="GO:0004190">
    <property type="term" value="F:aspartic-type endopeptidase activity"/>
    <property type="evidence" value="ECO:0007669"/>
    <property type="project" value="InterPro"/>
</dbReference>
<evidence type="ECO:0000313" key="7">
    <source>
        <dbReference type="Proteomes" id="UP000291142"/>
    </source>
</evidence>
<dbReference type="GO" id="GO:0005975">
    <property type="term" value="P:carbohydrate metabolic process"/>
    <property type="evidence" value="ECO:0007669"/>
    <property type="project" value="UniProtKB-ARBA"/>
</dbReference>
<dbReference type="SUPFAM" id="SSF49899">
    <property type="entry name" value="Concanavalin A-like lectins/glucanases"/>
    <property type="match status" value="1"/>
</dbReference>
<organism evidence="6 7">
    <name type="scientific">Hyunsoonleella flava</name>
    <dbReference type="NCBI Taxonomy" id="2527939"/>
    <lineage>
        <taxon>Bacteria</taxon>
        <taxon>Pseudomonadati</taxon>
        <taxon>Bacteroidota</taxon>
        <taxon>Flavobacteriia</taxon>
        <taxon>Flavobacteriales</taxon>
        <taxon>Flavobacteriaceae</taxon>
    </lineage>
</organism>
<evidence type="ECO:0000256" key="2">
    <source>
        <dbReference type="ARBA" id="ARBA00023157"/>
    </source>
</evidence>
<evidence type="ECO:0000256" key="4">
    <source>
        <dbReference type="SAM" id="SignalP"/>
    </source>
</evidence>
<dbReference type="InterPro" id="IPR006558">
    <property type="entry name" value="LamG-like"/>
</dbReference>
<feature type="signal peptide" evidence="4">
    <location>
        <begin position="1"/>
        <end position="23"/>
    </location>
</feature>
<gene>
    <name evidence="6" type="ORF">EYD45_09575</name>
</gene>
<dbReference type="GO" id="GO:0006508">
    <property type="term" value="P:proteolysis"/>
    <property type="evidence" value="ECO:0007669"/>
    <property type="project" value="InterPro"/>
</dbReference>
<dbReference type="OrthoDB" id="2582440at2"/>
<feature type="region of interest" description="Disordered" evidence="3">
    <location>
        <begin position="1157"/>
        <end position="1178"/>
    </location>
</feature>
<dbReference type="EMBL" id="SIRT01000007">
    <property type="protein sequence ID" value="TBN03253.1"/>
    <property type="molecule type" value="Genomic_DNA"/>
</dbReference>